<feature type="compositionally biased region" description="Polar residues" evidence="2">
    <location>
        <begin position="229"/>
        <end position="238"/>
    </location>
</feature>
<dbReference type="PANTHER" id="PTHR31344">
    <property type="entry name" value="NUCLEAR PORE COMPLEX PROTEIN NUP205"/>
    <property type="match status" value="1"/>
</dbReference>
<organism evidence="4 5">
    <name type="scientific">Rhynchospora pubera</name>
    <dbReference type="NCBI Taxonomy" id="906938"/>
    <lineage>
        <taxon>Eukaryota</taxon>
        <taxon>Viridiplantae</taxon>
        <taxon>Streptophyta</taxon>
        <taxon>Embryophyta</taxon>
        <taxon>Tracheophyta</taxon>
        <taxon>Spermatophyta</taxon>
        <taxon>Magnoliopsida</taxon>
        <taxon>Liliopsida</taxon>
        <taxon>Poales</taxon>
        <taxon>Cyperaceae</taxon>
        <taxon>Cyperoideae</taxon>
        <taxon>Rhynchosporeae</taxon>
        <taxon>Rhynchospora</taxon>
    </lineage>
</organism>
<dbReference type="GO" id="GO:0005643">
    <property type="term" value="C:nuclear pore"/>
    <property type="evidence" value="ECO:0007669"/>
    <property type="project" value="InterPro"/>
</dbReference>
<evidence type="ECO:0000256" key="1">
    <source>
        <dbReference type="SAM" id="Coils"/>
    </source>
</evidence>
<dbReference type="PROSITE" id="PS51840">
    <property type="entry name" value="C2_NT"/>
    <property type="match status" value="1"/>
</dbReference>
<name>A0AAV8C809_9POAL</name>
<feature type="coiled-coil region" evidence="1">
    <location>
        <begin position="426"/>
        <end position="453"/>
    </location>
</feature>
<keyword evidence="1" id="KW-0175">Coiled coil</keyword>
<protein>
    <submittedName>
        <fullName evidence="4">Nucleolar-like protein</fullName>
    </submittedName>
</protein>
<dbReference type="Proteomes" id="UP001140206">
    <property type="component" value="Chromosome 5"/>
</dbReference>
<feature type="region of interest" description="Disordered" evidence="2">
    <location>
        <begin position="367"/>
        <end position="387"/>
    </location>
</feature>
<keyword evidence="5" id="KW-1185">Reference proteome</keyword>
<dbReference type="InterPro" id="IPR021827">
    <property type="entry name" value="Nup186/Nup192/Nup205"/>
</dbReference>
<accession>A0AAV8C809</accession>
<evidence type="ECO:0000259" key="3">
    <source>
        <dbReference type="PROSITE" id="PS51840"/>
    </source>
</evidence>
<feature type="compositionally biased region" description="Pro residues" evidence="2">
    <location>
        <begin position="372"/>
        <end position="384"/>
    </location>
</feature>
<evidence type="ECO:0000313" key="4">
    <source>
        <dbReference type="EMBL" id="KAJ4751548.1"/>
    </source>
</evidence>
<dbReference type="InterPro" id="IPR019448">
    <property type="entry name" value="NT-C2"/>
</dbReference>
<feature type="region of interest" description="Disordered" evidence="2">
    <location>
        <begin position="192"/>
        <end position="238"/>
    </location>
</feature>
<proteinExistence type="predicted"/>
<dbReference type="EMBL" id="JAMFTS010000005">
    <property type="protein sequence ID" value="KAJ4751548.1"/>
    <property type="molecule type" value="Genomic_DNA"/>
</dbReference>
<sequence>MLGLRSKTKRFSSAIHVNYIINIQEMKPWPPSKSLKNVRSVVLHWENGSRNSGSTHPASPLDGRVEFNESFMLQVAFSKDTTGNYTGTGFERNPLEFNLYEPKKEKEKSKKHLIGSGVIDLAEHGVLKEPLNLTVQIINKKSKSSTIPLLSVKIQPLGTDGSGGSNTMAASLREKESVLEYETESEVEIINFTDDEADRESSHSSVANNEASSKEVNGGSDNETEHIGATTSTTMLEDQLTNGEILKEEIKPHDKEIYEIGGRNSISNAFKLRGIIKDAVQMEKQRNEDVPQHPVTVTSNPNMEAPSQTQPQVTPPIKPPRFSQTNRKMSFAFGMASSAGTTGTGTNPRRLFGERAYSTLSSDVAKNLKLPPVKPPTEPIPNPSPTTEEVKEVHMQDNPIPNPVLDDDAEIDNQSPHKPITITSKATRNAEKVRELEARVELLEGELRDAAAVEIGLYSIVPEHASSAHKMHTPARRLARLYIHALRNWTKERRAKAARSISSALVLVARSCGNDVPRLVYWLSNTAVLRVIIVQAMKQSDIIALTSASGSGLVGEKSSNGSGSAPRKKSASLWESVYKKRGKLLFTEELEHWADPATFLSALGKTESWIFSRILESVWWQTFTPHMQSAKRGTEGKKVSSNKRVYGKVTIVGDQQQANLSIDIWKNAFKDASQKLCPVRACGHECGCLPVLARLVMEQCVVRLDAAMFNAILRESDDDMPTDPMCDPITDPKVLPIPQGKSSFGAGVQLKNAIGSWSRWLTDLFGMDTDEPDDSNGIAGSVQFVPFRLLTALSDLLMLPKDMLLETSVRKEVCPTFSSSIIKRVLDGFVTDEFCPEPVSENVLLALESKDHLDSGEVGVRQTPYNVGPVEYAPPSIALIESIIGDVQSMPTSRTGLSVVKKSNTSDDELEELNSPLNSVIDGSSARLTGVKKHYRTHAVRYQLLHDIWKDDE</sequence>
<feature type="compositionally biased region" description="Polar residues" evidence="2">
    <location>
        <begin position="295"/>
        <end position="312"/>
    </location>
</feature>
<dbReference type="Pfam" id="PF10358">
    <property type="entry name" value="NT-C2"/>
    <property type="match status" value="1"/>
</dbReference>
<feature type="compositionally biased region" description="Polar residues" evidence="2">
    <location>
        <begin position="203"/>
        <end position="221"/>
    </location>
</feature>
<reference evidence="4" key="1">
    <citation type="submission" date="2022-08" db="EMBL/GenBank/DDBJ databases">
        <authorList>
            <person name="Marques A."/>
        </authorList>
    </citation>
    <scope>NUCLEOTIDE SEQUENCE</scope>
    <source>
        <strain evidence="4">RhyPub2mFocal</strain>
        <tissue evidence="4">Leaves</tissue>
    </source>
</reference>
<dbReference type="PANTHER" id="PTHR31344:SF15">
    <property type="entry name" value="EEIG1_EHBP1 PROTEIN AMINO-TERMINAL DOMAIN PROTEIN"/>
    <property type="match status" value="1"/>
</dbReference>
<gene>
    <name evidence="4" type="ORF">LUZ62_085953</name>
</gene>
<feature type="region of interest" description="Disordered" evidence="2">
    <location>
        <begin position="285"/>
        <end position="321"/>
    </location>
</feature>
<evidence type="ECO:0000313" key="5">
    <source>
        <dbReference type="Proteomes" id="UP001140206"/>
    </source>
</evidence>
<feature type="domain" description="C2 NT-type" evidence="3">
    <location>
        <begin position="7"/>
        <end position="158"/>
    </location>
</feature>
<evidence type="ECO:0000256" key="2">
    <source>
        <dbReference type="SAM" id="MobiDB-lite"/>
    </source>
</evidence>
<comment type="caution">
    <text evidence="4">The sequence shown here is derived from an EMBL/GenBank/DDBJ whole genome shotgun (WGS) entry which is preliminary data.</text>
</comment>
<dbReference type="AlphaFoldDB" id="A0AAV8C809"/>